<dbReference type="AlphaFoldDB" id="A0A2G2WQM7"/>
<dbReference type="GO" id="GO:0003729">
    <property type="term" value="F:mRNA binding"/>
    <property type="evidence" value="ECO:0007669"/>
    <property type="project" value="InterPro"/>
</dbReference>
<protein>
    <recommendedName>
        <fullName evidence="6">C3H1-type domain-containing protein</fullName>
    </recommendedName>
</protein>
<keyword evidence="3 5" id="KW-0863">Zinc-finger</keyword>
<feature type="zinc finger region" description="C3H1-type" evidence="5">
    <location>
        <begin position="81"/>
        <end position="109"/>
    </location>
</feature>
<dbReference type="FunFam" id="4.10.1000.10:FF:000001">
    <property type="entry name" value="zinc finger CCCH domain-containing protein 15-like"/>
    <property type="match status" value="1"/>
</dbReference>
<evidence type="ECO:0000256" key="5">
    <source>
        <dbReference type="PROSITE-ProRule" id="PRU00723"/>
    </source>
</evidence>
<dbReference type="SUPFAM" id="SSF90229">
    <property type="entry name" value="CCCH zinc finger"/>
    <property type="match status" value="2"/>
</dbReference>
<dbReference type="OrthoDB" id="410307at2759"/>
<feature type="domain" description="C3H1-type" evidence="6">
    <location>
        <begin position="81"/>
        <end position="109"/>
    </location>
</feature>
<dbReference type="InterPro" id="IPR036855">
    <property type="entry name" value="Znf_CCCH_sf"/>
</dbReference>
<keyword evidence="1 5" id="KW-0479">Metal-binding</keyword>
<evidence type="ECO:0000256" key="1">
    <source>
        <dbReference type="ARBA" id="ARBA00022723"/>
    </source>
</evidence>
<reference evidence="8" key="2">
    <citation type="journal article" date="2017" name="J. Anim. Genet.">
        <title>Multiple reference genome sequences of hot pepper reveal the massive evolution of plant disease resistance genes by retroduplication.</title>
        <authorList>
            <person name="Kim S."/>
            <person name="Park J."/>
            <person name="Yeom S.-I."/>
            <person name="Kim Y.-M."/>
            <person name="Seo E."/>
            <person name="Kim K.-T."/>
            <person name="Kim M.-S."/>
            <person name="Lee J.M."/>
            <person name="Cheong K."/>
            <person name="Shin H.-S."/>
            <person name="Kim S.-B."/>
            <person name="Han K."/>
            <person name="Lee J."/>
            <person name="Park M."/>
            <person name="Lee H.-A."/>
            <person name="Lee H.-Y."/>
            <person name="Lee Y."/>
            <person name="Oh S."/>
            <person name="Lee J.H."/>
            <person name="Choi E."/>
            <person name="Choi E."/>
            <person name="Lee S.E."/>
            <person name="Jeon J."/>
            <person name="Kim H."/>
            <person name="Choi G."/>
            <person name="Song H."/>
            <person name="Lee J."/>
            <person name="Lee S.-C."/>
            <person name="Kwon J.-K."/>
            <person name="Lee H.-Y."/>
            <person name="Koo N."/>
            <person name="Hong Y."/>
            <person name="Kim R.W."/>
            <person name="Kang W.-H."/>
            <person name="Huh J.H."/>
            <person name="Kang B.-C."/>
            <person name="Yang T.-J."/>
            <person name="Lee Y.-H."/>
            <person name="Bennetzen J.L."/>
            <person name="Choi D."/>
        </authorList>
    </citation>
    <scope>NUCLEOTIDE SEQUENCE [LARGE SCALE GENOMIC DNA]</scope>
    <source>
        <strain evidence="8">cv. PBC81</strain>
    </source>
</reference>
<evidence type="ECO:0000313" key="8">
    <source>
        <dbReference type="Proteomes" id="UP000224567"/>
    </source>
</evidence>
<evidence type="ECO:0000259" key="6">
    <source>
        <dbReference type="PROSITE" id="PS50103"/>
    </source>
</evidence>
<dbReference type="EMBL" id="MLFT02000005">
    <property type="protein sequence ID" value="PHT47544.1"/>
    <property type="molecule type" value="Genomic_DNA"/>
</dbReference>
<comment type="caution">
    <text evidence="7">The sequence shown here is derived from an EMBL/GenBank/DDBJ whole genome shotgun (WGS) entry which is preliminary data.</text>
</comment>
<keyword evidence="2" id="KW-0677">Repeat</keyword>
<organism evidence="7 8">
    <name type="scientific">Capsicum baccatum</name>
    <name type="common">Peruvian pepper</name>
    <dbReference type="NCBI Taxonomy" id="33114"/>
    <lineage>
        <taxon>Eukaryota</taxon>
        <taxon>Viridiplantae</taxon>
        <taxon>Streptophyta</taxon>
        <taxon>Embryophyta</taxon>
        <taxon>Tracheophyta</taxon>
        <taxon>Spermatophyta</taxon>
        <taxon>Magnoliopsida</taxon>
        <taxon>eudicotyledons</taxon>
        <taxon>Gunneridae</taxon>
        <taxon>Pentapetalae</taxon>
        <taxon>asterids</taxon>
        <taxon>lamiids</taxon>
        <taxon>Solanales</taxon>
        <taxon>Solanaceae</taxon>
        <taxon>Solanoideae</taxon>
        <taxon>Capsiceae</taxon>
        <taxon>Capsicum</taxon>
    </lineage>
</organism>
<feature type="zinc finger region" description="C3H1-type" evidence="5">
    <location>
        <begin position="131"/>
        <end position="159"/>
    </location>
</feature>
<accession>A0A2G2WQM7</accession>
<keyword evidence="4 5" id="KW-0862">Zinc</keyword>
<dbReference type="Gene3D" id="4.10.1000.10">
    <property type="entry name" value="Zinc finger, CCCH-type"/>
    <property type="match status" value="2"/>
</dbReference>
<feature type="zinc finger region" description="C3H1-type" evidence="5">
    <location>
        <begin position="199"/>
        <end position="227"/>
    </location>
</feature>
<keyword evidence="8" id="KW-1185">Reference proteome</keyword>
<proteinExistence type="predicted"/>
<dbReference type="Gene3D" id="6.10.250.3220">
    <property type="match status" value="1"/>
</dbReference>
<dbReference type="Pfam" id="PF00642">
    <property type="entry name" value="zf-CCCH"/>
    <property type="match status" value="1"/>
</dbReference>
<sequence length="291" mass="32406">MSRLVNNLQISSKHEEYKKGQPDTLKELSLCKGSEKGANQKGLLCYSDKRCGFNSDADECVSLNLKKPRAKNSRMAQEGSKSNVPKCNQFTRWGSCALGEKCRYVHATGGGGNAYGLLPSQAIGVEQAGNLGKMLVCRYFARGNGCPYGHECQFFHEGGERRESAAITIVTNDGGNEGRKRTQSEMKEYRDSAEFLRKKLKTRLCYRWERTGRCCYGSSCQFAHGPAELQGVGPSNPQPLGSSVGVSAPTKKVTSNEFVRPYRKKFPFDWDNVYKNAEVYGDWIELPPRPK</sequence>
<evidence type="ECO:0000256" key="2">
    <source>
        <dbReference type="ARBA" id="ARBA00022737"/>
    </source>
</evidence>
<dbReference type="PROSITE" id="PS50103">
    <property type="entry name" value="ZF_C3H1"/>
    <property type="match status" value="3"/>
</dbReference>
<evidence type="ECO:0000256" key="4">
    <source>
        <dbReference type="ARBA" id="ARBA00022833"/>
    </source>
</evidence>
<dbReference type="GO" id="GO:0008270">
    <property type="term" value="F:zinc ion binding"/>
    <property type="evidence" value="ECO:0007669"/>
    <property type="project" value="UniProtKB-KW"/>
</dbReference>
<dbReference type="PANTHER" id="PTHR12547">
    <property type="entry name" value="CCCH ZINC FINGER/TIS11-RELATED"/>
    <property type="match status" value="1"/>
</dbReference>
<gene>
    <name evidence="7" type="ORF">CQW23_11752</name>
</gene>
<evidence type="ECO:0000313" key="7">
    <source>
        <dbReference type="EMBL" id="PHT47544.1"/>
    </source>
</evidence>
<dbReference type="Proteomes" id="UP000224567">
    <property type="component" value="Unassembled WGS sequence"/>
</dbReference>
<dbReference type="InterPro" id="IPR045877">
    <property type="entry name" value="ZFP36-like"/>
</dbReference>
<reference evidence="7 8" key="1">
    <citation type="journal article" date="2017" name="Genome Biol.">
        <title>New reference genome sequences of hot pepper reveal the massive evolution of plant disease-resistance genes by retroduplication.</title>
        <authorList>
            <person name="Kim S."/>
            <person name="Park J."/>
            <person name="Yeom S.I."/>
            <person name="Kim Y.M."/>
            <person name="Seo E."/>
            <person name="Kim K.T."/>
            <person name="Kim M.S."/>
            <person name="Lee J.M."/>
            <person name="Cheong K."/>
            <person name="Shin H.S."/>
            <person name="Kim S.B."/>
            <person name="Han K."/>
            <person name="Lee J."/>
            <person name="Park M."/>
            <person name="Lee H.A."/>
            <person name="Lee H.Y."/>
            <person name="Lee Y."/>
            <person name="Oh S."/>
            <person name="Lee J.H."/>
            <person name="Choi E."/>
            <person name="Choi E."/>
            <person name="Lee S.E."/>
            <person name="Jeon J."/>
            <person name="Kim H."/>
            <person name="Choi G."/>
            <person name="Song H."/>
            <person name="Lee J."/>
            <person name="Lee S.C."/>
            <person name="Kwon J.K."/>
            <person name="Lee H.Y."/>
            <person name="Koo N."/>
            <person name="Hong Y."/>
            <person name="Kim R.W."/>
            <person name="Kang W.H."/>
            <person name="Huh J.H."/>
            <person name="Kang B.C."/>
            <person name="Yang T.J."/>
            <person name="Lee Y.H."/>
            <person name="Bennetzen J.L."/>
            <person name="Choi D."/>
        </authorList>
    </citation>
    <scope>NUCLEOTIDE SEQUENCE [LARGE SCALE GENOMIC DNA]</scope>
    <source>
        <strain evidence="8">cv. PBC81</strain>
    </source>
</reference>
<dbReference type="SMART" id="SM00356">
    <property type="entry name" value="ZnF_C3H1"/>
    <property type="match status" value="3"/>
</dbReference>
<dbReference type="InterPro" id="IPR000571">
    <property type="entry name" value="Znf_CCCH"/>
</dbReference>
<feature type="domain" description="C3H1-type" evidence="6">
    <location>
        <begin position="199"/>
        <end position="227"/>
    </location>
</feature>
<dbReference type="STRING" id="33114.A0A2G2WQM7"/>
<name>A0A2G2WQM7_CAPBA</name>
<evidence type="ECO:0000256" key="3">
    <source>
        <dbReference type="ARBA" id="ARBA00022771"/>
    </source>
</evidence>
<feature type="domain" description="C3H1-type" evidence="6">
    <location>
        <begin position="131"/>
        <end position="159"/>
    </location>
</feature>
<dbReference type="PANTHER" id="PTHR12547:SF173">
    <property type="entry name" value="ZINC FINGER CCCH DOMAIN-CONTAINING PROTEIN 52"/>
    <property type="match status" value="1"/>
</dbReference>